<reference evidence="2" key="2">
    <citation type="submission" date="2015-01" db="EMBL/GenBank/DDBJ databases">
        <title>Evolutionary Origins and Diversification of the Mycorrhizal Mutualists.</title>
        <authorList>
            <consortium name="DOE Joint Genome Institute"/>
            <consortium name="Mycorrhizal Genomics Consortium"/>
            <person name="Kohler A."/>
            <person name="Kuo A."/>
            <person name="Nagy L.G."/>
            <person name="Floudas D."/>
            <person name="Copeland A."/>
            <person name="Barry K.W."/>
            <person name="Cichocki N."/>
            <person name="Veneault-Fourrey C."/>
            <person name="LaButti K."/>
            <person name="Lindquist E.A."/>
            <person name="Lipzen A."/>
            <person name="Lundell T."/>
            <person name="Morin E."/>
            <person name="Murat C."/>
            <person name="Riley R."/>
            <person name="Ohm R."/>
            <person name="Sun H."/>
            <person name="Tunlid A."/>
            <person name="Henrissat B."/>
            <person name="Grigoriev I.V."/>
            <person name="Hibbett D.S."/>
            <person name="Martin F."/>
        </authorList>
    </citation>
    <scope>NUCLEOTIDE SEQUENCE [LARGE SCALE GENOMIC DNA]</scope>
    <source>
        <strain evidence="2">ATCC 200175</strain>
    </source>
</reference>
<dbReference type="EMBL" id="KN819379">
    <property type="protein sequence ID" value="KIJ11447.1"/>
    <property type="molecule type" value="Genomic_DNA"/>
</dbReference>
<dbReference type="CDD" id="cd09272">
    <property type="entry name" value="RNase_HI_RT_Ty1"/>
    <property type="match status" value="1"/>
</dbReference>
<evidence type="ECO:0000313" key="2">
    <source>
        <dbReference type="Proteomes" id="UP000053647"/>
    </source>
</evidence>
<gene>
    <name evidence="1" type="ORF">PAXINDRAFT_56029</name>
</gene>
<reference evidence="1 2" key="1">
    <citation type="submission" date="2014-06" db="EMBL/GenBank/DDBJ databases">
        <authorList>
            <consortium name="DOE Joint Genome Institute"/>
            <person name="Kuo A."/>
            <person name="Kohler A."/>
            <person name="Nagy L.G."/>
            <person name="Floudas D."/>
            <person name="Copeland A."/>
            <person name="Barry K.W."/>
            <person name="Cichocki N."/>
            <person name="Veneault-Fourrey C."/>
            <person name="LaButti K."/>
            <person name="Lindquist E.A."/>
            <person name="Lipzen A."/>
            <person name="Lundell T."/>
            <person name="Morin E."/>
            <person name="Murat C."/>
            <person name="Sun H."/>
            <person name="Tunlid A."/>
            <person name="Henrissat B."/>
            <person name="Grigoriev I.V."/>
            <person name="Hibbett D.S."/>
            <person name="Martin F."/>
            <person name="Nordberg H.P."/>
            <person name="Cantor M.N."/>
            <person name="Hua S.X."/>
        </authorList>
    </citation>
    <scope>NUCLEOTIDE SEQUENCE [LARGE SCALE GENOMIC DNA]</scope>
    <source>
        <strain evidence="1 2">ATCC 200175</strain>
    </source>
</reference>
<dbReference type="OrthoDB" id="3344688at2759"/>
<evidence type="ECO:0008006" key="3">
    <source>
        <dbReference type="Google" id="ProtNLM"/>
    </source>
</evidence>
<sequence>DNQGSLFLASNPAQEHHTKHVDVHHHYVRECVEREKVKLFFVPTQEQAADIFTKNLTWQRFE</sequence>
<feature type="non-terminal residue" evidence="1">
    <location>
        <position position="1"/>
    </location>
</feature>
<proteinExistence type="predicted"/>
<dbReference type="Proteomes" id="UP000053647">
    <property type="component" value="Unassembled WGS sequence"/>
</dbReference>
<evidence type="ECO:0000313" key="1">
    <source>
        <dbReference type="EMBL" id="KIJ11447.1"/>
    </source>
</evidence>
<keyword evidence="2" id="KW-1185">Reference proteome</keyword>
<dbReference type="AlphaFoldDB" id="A0A0C9TUI4"/>
<protein>
    <recommendedName>
        <fullName evidence="3">Copia protein</fullName>
    </recommendedName>
</protein>
<organism evidence="1 2">
    <name type="scientific">Paxillus involutus ATCC 200175</name>
    <dbReference type="NCBI Taxonomy" id="664439"/>
    <lineage>
        <taxon>Eukaryota</taxon>
        <taxon>Fungi</taxon>
        <taxon>Dikarya</taxon>
        <taxon>Basidiomycota</taxon>
        <taxon>Agaricomycotina</taxon>
        <taxon>Agaricomycetes</taxon>
        <taxon>Agaricomycetidae</taxon>
        <taxon>Boletales</taxon>
        <taxon>Paxilineae</taxon>
        <taxon>Paxillaceae</taxon>
        <taxon>Paxillus</taxon>
    </lineage>
</organism>
<name>A0A0C9TUI4_PAXIN</name>
<dbReference type="HOGENOM" id="CLU_001650_6_4_1"/>
<feature type="non-terminal residue" evidence="1">
    <location>
        <position position="62"/>
    </location>
</feature>
<accession>A0A0C9TUI4</accession>